<protein>
    <recommendedName>
        <fullName evidence="1">Protein argonaute Mid domain-containing protein</fullName>
    </recommendedName>
</protein>
<dbReference type="HOGENOM" id="CLU_1751111_0_0_1"/>
<dbReference type="OrthoDB" id="10252740at2759"/>
<dbReference type="Gene3D" id="3.40.50.2300">
    <property type="match status" value="1"/>
</dbReference>
<gene>
    <name evidence="2" type="ORF">J056_004443</name>
</gene>
<reference evidence="3" key="1">
    <citation type="journal article" date="2013" name="BMC Genomics">
        <title>Genome and transcriptome sequencing of the halophilic fungus Wallemia ichthyophaga: haloadaptations present and absent.</title>
        <authorList>
            <person name="Zajc J."/>
            <person name="Liu Y."/>
            <person name="Dai W."/>
            <person name="Yang Z."/>
            <person name="Hu J."/>
            <person name="Gostincar C."/>
            <person name="Gunde-Cimerman N."/>
        </authorList>
    </citation>
    <scope>NUCLEOTIDE SEQUENCE [LARGE SCALE GENOMIC DNA]</scope>
    <source>
        <strain evidence="3">EXF-994 / CBS 113033</strain>
    </source>
</reference>
<dbReference type="GeneID" id="20377395"/>
<sequence>MSLSRNNPVISEFGFKIDSNAIECSASVIKPSSLEYGNRLQIQPSEPDVEWDRNSQNMTFFKPATINNWKLFAFGRPDEYEWLTNFLKDVVAVCMKRGMTVLHEPAICFLRNENASVKTILNESKRLNVKTDFVLTTCKFEKSNTYTVI</sequence>
<evidence type="ECO:0000259" key="1">
    <source>
        <dbReference type="Pfam" id="PF16487"/>
    </source>
</evidence>
<evidence type="ECO:0000313" key="3">
    <source>
        <dbReference type="Proteomes" id="UP000014064"/>
    </source>
</evidence>
<dbReference type="RefSeq" id="XP_009267913.1">
    <property type="nucleotide sequence ID" value="XM_009269638.1"/>
</dbReference>
<feature type="domain" description="Protein argonaute Mid" evidence="1">
    <location>
        <begin position="56"/>
        <end position="125"/>
    </location>
</feature>
<keyword evidence="3" id="KW-1185">Reference proteome</keyword>
<dbReference type="InterPro" id="IPR032473">
    <property type="entry name" value="Argonaute_Mid_dom"/>
</dbReference>
<dbReference type="EMBL" id="KE007231">
    <property type="protein sequence ID" value="EOR01122.1"/>
    <property type="molecule type" value="Genomic_DNA"/>
</dbReference>
<evidence type="ECO:0000313" key="2">
    <source>
        <dbReference type="EMBL" id="EOR01122.1"/>
    </source>
</evidence>
<accession>R9AG25</accession>
<name>R9AG25_WALI9</name>
<dbReference type="PANTHER" id="PTHR22891">
    <property type="entry name" value="EUKARYOTIC TRANSLATION INITIATION FACTOR 2C"/>
    <property type="match status" value="1"/>
</dbReference>
<dbReference type="KEGG" id="wic:J056_004443"/>
<dbReference type="Proteomes" id="UP000014064">
    <property type="component" value="Unassembled WGS sequence"/>
</dbReference>
<dbReference type="Pfam" id="PF16487">
    <property type="entry name" value="ArgoMid"/>
    <property type="match status" value="1"/>
</dbReference>
<dbReference type="AlphaFoldDB" id="R9AG25"/>
<organism evidence="2 3">
    <name type="scientific">Wallemia ichthyophaga (strain EXF-994 / CBS 113033)</name>
    <dbReference type="NCBI Taxonomy" id="1299270"/>
    <lineage>
        <taxon>Eukaryota</taxon>
        <taxon>Fungi</taxon>
        <taxon>Dikarya</taxon>
        <taxon>Basidiomycota</taxon>
        <taxon>Wallemiomycotina</taxon>
        <taxon>Wallemiomycetes</taxon>
        <taxon>Wallemiales</taxon>
        <taxon>Wallemiaceae</taxon>
        <taxon>Wallemia</taxon>
    </lineage>
</organism>
<proteinExistence type="predicted"/>